<comment type="caution">
    <text evidence="1">The sequence shown here is derived from an EMBL/GenBank/DDBJ whole genome shotgun (WGS) entry which is preliminary data.</text>
</comment>
<evidence type="ECO:0000313" key="2">
    <source>
        <dbReference type="Proteomes" id="UP001160148"/>
    </source>
</evidence>
<accession>A0AAV0X965</accession>
<dbReference type="Proteomes" id="UP001160148">
    <property type="component" value="Unassembled WGS sequence"/>
</dbReference>
<sequence length="103" mass="12089">MGEEPKIFLLKFFLFSKNSKFLIFLLWHKHTMVQTLCQDPHLVFKLEQETLTDYREYIKLKSVHVSVTTGAEGNDTCSNRGFDMNKTENNKQITILVFSCILR</sequence>
<gene>
    <name evidence="1" type="ORF">MEUPH1_LOCUS19263</name>
</gene>
<name>A0AAV0X965_9HEMI</name>
<keyword evidence="2" id="KW-1185">Reference proteome</keyword>
<organism evidence="1 2">
    <name type="scientific">Macrosiphum euphorbiae</name>
    <name type="common">potato aphid</name>
    <dbReference type="NCBI Taxonomy" id="13131"/>
    <lineage>
        <taxon>Eukaryota</taxon>
        <taxon>Metazoa</taxon>
        <taxon>Ecdysozoa</taxon>
        <taxon>Arthropoda</taxon>
        <taxon>Hexapoda</taxon>
        <taxon>Insecta</taxon>
        <taxon>Pterygota</taxon>
        <taxon>Neoptera</taxon>
        <taxon>Paraneoptera</taxon>
        <taxon>Hemiptera</taxon>
        <taxon>Sternorrhyncha</taxon>
        <taxon>Aphidomorpha</taxon>
        <taxon>Aphidoidea</taxon>
        <taxon>Aphididae</taxon>
        <taxon>Macrosiphini</taxon>
        <taxon>Macrosiphum</taxon>
    </lineage>
</organism>
<dbReference type="EMBL" id="CARXXK010000003">
    <property type="protein sequence ID" value="CAI6364438.1"/>
    <property type="molecule type" value="Genomic_DNA"/>
</dbReference>
<proteinExistence type="predicted"/>
<dbReference type="AlphaFoldDB" id="A0AAV0X965"/>
<evidence type="ECO:0000313" key="1">
    <source>
        <dbReference type="EMBL" id="CAI6364438.1"/>
    </source>
</evidence>
<reference evidence="1 2" key="1">
    <citation type="submission" date="2023-01" db="EMBL/GenBank/DDBJ databases">
        <authorList>
            <person name="Whitehead M."/>
        </authorList>
    </citation>
    <scope>NUCLEOTIDE SEQUENCE [LARGE SCALE GENOMIC DNA]</scope>
</reference>
<protein>
    <submittedName>
        <fullName evidence="1">Uncharacterized protein</fullName>
    </submittedName>
</protein>